<proteinExistence type="predicted"/>
<evidence type="ECO:0000256" key="1">
    <source>
        <dbReference type="ARBA" id="ARBA00022737"/>
    </source>
</evidence>
<dbReference type="Pfam" id="PF20706">
    <property type="entry name" value="GT4-conflict"/>
    <property type="match status" value="1"/>
</dbReference>
<keyword evidence="6" id="KW-1185">Reference proteome</keyword>
<feature type="coiled-coil region" evidence="4">
    <location>
        <begin position="1153"/>
        <end position="1186"/>
    </location>
</feature>
<evidence type="ECO:0000256" key="4">
    <source>
        <dbReference type="SAM" id="Coils"/>
    </source>
</evidence>
<dbReference type="SUPFAM" id="SSF48452">
    <property type="entry name" value="TPR-like"/>
    <property type="match status" value="3"/>
</dbReference>
<dbReference type="PANTHER" id="PTHR45641:SF19">
    <property type="entry name" value="NEPHROCYSTIN-3"/>
    <property type="match status" value="1"/>
</dbReference>
<dbReference type="SUPFAM" id="SSF53756">
    <property type="entry name" value="UDP-Glycosyltransferase/glycogen phosphorylase"/>
    <property type="match status" value="1"/>
</dbReference>
<dbReference type="Gene3D" id="1.25.40.10">
    <property type="entry name" value="Tetratricopeptide repeat domain"/>
    <property type="match status" value="4"/>
</dbReference>
<keyword evidence="2 3" id="KW-0802">TPR repeat</keyword>
<dbReference type="SMART" id="SM00028">
    <property type="entry name" value="TPR"/>
    <property type="match status" value="9"/>
</dbReference>
<organism evidence="5 6">
    <name type="scientific">Thiohalomonas denitrificans</name>
    <dbReference type="NCBI Taxonomy" id="415747"/>
    <lineage>
        <taxon>Bacteria</taxon>
        <taxon>Pseudomonadati</taxon>
        <taxon>Pseudomonadota</taxon>
        <taxon>Gammaproteobacteria</taxon>
        <taxon>Thiohalomonadales</taxon>
        <taxon>Thiohalomonadaceae</taxon>
        <taxon>Thiohalomonas</taxon>
    </lineage>
</organism>
<dbReference type="InterPro" id="IPR019734">
    <property type="entry name" value="TPR_rpt"/>
</dbReference>
<evidence type="ECO:0000313" key="5">
    <source>
        <dbReference type="EMBL" id="SCZ52913.1"/>
    </source>
</evidence>
<sequence length="1441" mass="157027">MARIVLITDAWGPKFGGINALNTDLAKALGVLLTPTTEVLCVVLKAEPEDVEDARRSNVHLLSIGASRDHGLFEVSRATDVVNAVGKADGATWWVGHDIITGELAVSLPGAAGFGRSAVIHHMSYIDYQSYKHGAGQEAKKKYDRQKHIFKAADHVFGVGPLLYDRVLDFPGCSEQKVSMLIPGLAEIEPQPLPRTFNGMVFGRLDPENDRIKQGRLAIAGFATACKKASSPGGPAALQGARLHVIGIPEPGGEEEQSLRRFAAEKAGRVLMLVPLPYDDSRASVFESLARASVAMMLSWHEGFGLTGWEAVAAQVPLVVSRGTGVYQLVDQKLGGAGLGCLEVIDVRGQEEGEGEDNFQQQDEDEVAAALLSIAAAPERAKQDARMLHELLKERCGFTWTNAARSVAEALAIALPERTPAPLPACIPATDTPDSVPAEATPPQLDDLLELREPRWQPGCGLAESQLLRAEERSVPFHPSRRPLLEEVLHWAQADSQPAVALQLRIGSGGAGKTRLMLEACHELEAAGWRAGFLQSGANQDLSRRAANLIGISPRLLIVVDYAEARRQEVIELVRAALNAPPENRVRIMLLARTAGDWWDHLPEDHPAIDGFLTGGAVTGPYPLTPVRLEGTEREEVFREALAAFAERLHRDSAGCPVPDLSEPHFGQVLFIHLSALATLFGEQPDTVTGLLDATLRREHRYWHQAAADAELRPLVADGVDQTMALITLAGGTRSAGSTRALVAAAPILHHCTDAEKQTVFRLLGAFYPLRGGIDALRPDLLGERLVVKELIKDDELLDVVLCAGADEQVARSALTVLTRMARTNATDEEWLRRGLERHLEAQAQSAVDIAIEIGDPIGRIMAAVLEQSPKGRQHQVAMHLNLPRATVSLRELALVAARVRVNRLADKGRPRGQKAVVQLFKAYLELGKRLGDVGNHEEAVDACRRALELLQTRARRDWQTEAMAASAEGNLAVNLRNIGSYENALVYAEKVYVTFRNLAAARPDAFRANLAVSLNTFANRLSELGRYEEALTRAQEAYDLYEELAAAQPDAFRANLAGSLQNLANRLGELGRYEKALERAQEAYDIYEELAAARPDAFRANLAASLNTLANYLGDLGRYKEALTRTEEAYDIFEELAAARPDAFRAELAGLLNNLANRLDDLGRYEEALERAQEAYDIYEELAAARPDAFRAELAMSLNNFATCLSDLGRYEEALARTQEAYGIYEGLAAARPNVFSTDVAMSLSNLACHLSDLGRYGDAVARAKEAHTISAELEQIRPMVSHELTAGTGANYAHALIRHGRAAEAAKLARASTTRYEQLRAGPRGGVVAPEFAGCLAILAEALLITGEHDTALRHSRDACDIWSSVLESRSGLFEDRVAFAWAIRARCEEASGERAELHQSAGRGLRHFEADLARRPRPLTPHMSEVQGHLLRLIEPIS</sequence>
<feature type="repeat" description="TPR" evidence="3">
    <location>
        <begin position="921"/>
        <end position="954"/>
    </location>
</feature>
<keyword evidence="5" id="KW-0808">Transferase</keyword>
<dbReference type="GO" id="GO:0016740">
    <property type="term" value="F:transferase activity"/>
    <property type="evidence" value="ECO:0007669"/>
    <property type="project" value="UniProtKB-KW"/>
</dbReference>
<dbReference type="PROSITE" id="PS50005">
    <property type="entry name" value="TPR"/>
    <property type="match status" value="1"/>
</dbReference>
<reference evidence="5 6" key="1">
    <citation type="submission" date="2016-10" db="EMBL/GenBank/DDBJ databases">
        <authorList>
            <person name="de Groot N.N."/>
        </authorList>
    </citation>
    <scope>NUCLEOTIDE SEQUENCE [LARGE SCALE GENOMIC DNA]</scope>
    <source>
        <strain evidence="5 6">HLD2</strain>
    </source>
</reference>
<dbReference type="InterPro" id="IPR011990">
    <property type="entry name" value="TPR-like_helical_dom_sf"/>
</dbReference>
<dbReference type="Gene3D" id="3.40.50.2000">
    <property type="entry name" value="Glycogen Phosphorylase B"/>
    <property type="match status" value="1"/>
</dbReference>
<protein>
    <submittedName>
        <fullName evidence="5">Glycosyltransferase involved in cell wall bisynthesis</fullName>
    </submittedName>
</protein>
<dbReference type="RefSeq" id="WP_092992899.1">
    <property type="nucleotide sequence ID" value="NZ_FMWD01000002.1"/>
</dbReference>
<keyword evidence="1" id="KW-0677">Repeat</keyword>
<gene>
    <name evidence="5" type="ORF">SAMN03097708_00830</name>
</gene>
<dbReference type="PANTHER" id="PTHR45641">
    <property type="entry name" value="TETRATRICOPEPTIDE REPEAT PROTEIN (AFU_ORTHOLOGUE AFUA_6G03870)"/>
    <property type="match status" value="1"/>
</dbReference>
<keyword evidence="4" id="KW-0175">Coiled coil</keyword>
<dbReference type="OrthoDB" id="9801609at2"/>
<dbReference type="Pfam" id="PF13374">
    <property type="entry name" value="TPR_10"/>
    <property type="match status" value="5"/>
</dbReference>
<evidence type="ECO:0000256" key="3">
    <source>
        <dbReference type="PROSITE-ProRule" id="PRU00339"/>
    </source>
</evidence>
<dbReference type="Proteomes" id="UP000199648">
    <property type="component" value="Unassembled WGS sequence"/>
</dbReference>
<accession>A0A1G5PTR0</accession>
<evidence type="ECO:0000313" key="6">
    <source>
        <dbReference type="Proteomes" id="UP000199648"/>
    </source>
</evidence>
<dbReference type="STRING" id="415747.SAMN03097708_00830"/>
<name>A0A1G5PTR0_9GAMM</name>
<evidence type="ECO:0000256" key="2">
    <source>
        <dbReference type="ARBA" id="ARBA00022803"/>
    </source>
</evidence>
<dbReference type="EMBL" id="FMWD01000002">
    <property type="protein sequence ID" value="SCZ52913.1"/>
    <property type="molecule type" value="Genomic_DNA"/>
</dbReference>